<evidence type="ECO:0000313" key="3">
    <source>
        <dbReference type="Proteomes" id="UP001603857"/>
    </source>
</evidence>
<sequence>MAEKMKRLNPSQAPVSQWHQTDRIRYNPGYEKTWSWSFGIDETTRKSFALLPSKLDASNPCFEAWEKKSNNKETLLTMEELPTKLDIVGEVSEDHKNSLKQKKSDDGDNIISGA</sequence>
<reference evidence="2 3" key="1">
    <citation type="submission" date="2024-08" db="EMBL/GenBank/DDBJ databases">
        <title>Insights into the chromosomal genome structure of Flemingia macrophylla.</title>
        <authorList>
            <person name="Ding Y."/>
            <person name="Zhao Y."/>
            <person name="Bi W."/>
            <person name="Wu M."/>
            <person name="Zhao G."/>
            <person name="Gong Y."/>
            <person name="Li W."/>
            <person name="Zhang P."/>
        </authorList>
    </citation>
    <scope>NUCLEOTIDE SEQUENCE [LARGE SCALE GENOMIC DNA]</scope>
    <source>
        <strain evidence="2">DYQJB</strain>
        <tissue evidence="2">Leaf</tissue>
    </source>
</reference>
<keyword evidence="3" id="KW-1185">Reference proteome</keyword>
<proteinExistence type="predicted"/>
<organism evidence="2 3">
    <name type="scientific">Flemingia macrophylla</name>
    <dbReference type="NCBI Taxonomy" id="520843"/>
    <lineage>
        <taxon>Eukaryota</taxon>
        <taxon>Viridiplantae</taxon>
        <taxon>Streptophyta</taxon>
        <taxon>Embryophyta</taxon>
        <taxon>Tracheophyta</taxon>
        <taxon>Spermatophyta</taxon>
        <taxon>Magnoliopsida</taxon>
        <taxon>eudicotyledons</taxon>
        <taxon>Gunneridae</taxon>
        <taxon>Pentapetalae</taxon>
        <taxon>rosids</taxon>
        <taxon>fabids</taxon>
        <taxon>Fabales</taxon>
        <taxon>Fabaceae</taxon>
        <taxon>Papilionoideae</taxon>
        <taxon>50 kb inversion clade</taxon>
        <taxon>NPAAA clade</taxon>
        <taxon>indigoferoid/millettioid clade</taxon>
        <taxon>Phaseoleae</taxon>
        <taxon>Flemingia</taxon>
    </lineage>
</organism>
<gene>
    <name evidence="2" type="ORF">Fmac_001377</name>
</gene>
<comment type="caution">
    <text evidence="2">The sequence shown here is derived from an EMBL/GenBank/DDBJ whole genome shotgun (WGS) entry which is preliminary data.</text>
</comment>
<accession>A0ABD1NGX8</accession>
<name>A0ABD1NGX8_9FABA</name>
<dbReference type="EMBL" id="JBGMDY010000001">
    <property type="protein sequence ID" value="KAL2347377.1"/>
    <property type="molecule type" value="Genomic_DNA"/>
</dbReference>
<dbReference type="AlphaFoldDB" id="A0ABD1NGX8"/>
<protein>
    <submittedName>
        <fullName evidence="2">Uncharacterized protein</fullName>
    </submittedName>
</protein>
<evidence type="ECO:0000313" key="2">
    <source>
        <dbReference type="EMBL" id="KAL2347377.1"/>
    </source>
</evidence>
<dbReference type="Proteomes" id="UP001603857">
    <property type="component" value="Unassembled WGS sequence"/>
</dbReference>
<feature type="region of interest" description="Disordered" evidence="1">
    <location>
        <begin position="92"/>
        <end position="114"/>
    </location>
</feature>
<feature type="compositionally biased region" description="Basic and acidic residues" evidence="1">
    <location>
        <begin position="92"/>
        <end position="106"/>
    </location>
</feature>
<evidence type="ECO:0000256" key="1">
    <source>
        <dbReference type="SAM" id="MobiDB-lite"/>
    </source>
</evidence>